<dbReference type="PROSITE" id="PS50048">
    <property type="entry name" value="ZN2_CY6_FUNGAL_2"/>
    <property type="match status" value="1"/>
</dbReference>
<sequence>MTINFISNSSTIIDNRIENGGYSNIHCKLCRKKKLKCDRKLPNCSRCILNRVECEYVKKSRFYKFQFKLENPKEFKAYTTQQVLFSPQKTLSIGYKDPSQNNDTLLSPLYRASSVDEIIRFAFNYPYTNYYQIGNSLRTDDNLNQKVQSSLDKYPIEIRNNAKSIIIYSLSPTARPLYLLTQKTFWNELIELYMEHFHPTYPLFSLQHFNPNTLPDYLLAAVRLMGYLHRGDRPECITDYLEKYTELVIKKCFYKISLASLKTMYIMAEYYHFTGNVNKRKHFISCITRLSYTLGLHHPIKNNYHLNRYDADLIWSKVALINLKFSGVSFEPSYLVNYPRFLNQLDPYYQVPHPQFNYDPKNTSIPHIIAQCITQNMMSIDIILQYYWDNIRTTNHVERISQKLETKCDKGDIEFEKACRFYDNLLKNYPEHRESILPYKLRLTTYCTIMDIHYFNIDSSDPIPVNLEKIDKLIKSSNLLLSISTNYPHIGNYYTTGFLIAIGLAGLKALKFSNQKQSQIILRNLEICQDWISNKSEHNDNAKLPLVILKYGIKNYLN</sequence>
<protein>
    <recommendedName>
        <fullName evidence="6">Zn(2)-C6 fungal-type domain-containing protein</fullName>
    </recommendedName>
</protein>
<dbReference type="GO" id="GO:0005634">
    <property type="term" value="C:nucleus"/>
    <property type="evidence" value="ECO:0007669"/>
    <property type="project" value="UniProtKB-SubCell"/>
</dbReference>
<dbReference type="EMBL" id="KQ964572">
    <property type="protein sequence ID" value="KXN68503.1"/>
    <property type="molecule type" value="Genomic_DNA"/>
</dbReference>
<evidence type="ECO:0000259" key="6">
    <source>
        <dbReference type="PROSITE" id="PS50048"/>
    </source>
</evidence>
<dbReference type="CDD" id="cd12148">
    <property type="entry name" value="fungal_TF_MHR"/>
    <property type="match status" value="1"/>
</dbReference>
<evidence type="ECO:0000256" key="1">
    <source>
        <dbReference type="ARBA" id="ARBA00004123"/>
    </source>
</evidence>
<dbReference type="InterPro" id="IPR050815">
    <property type="entry name" value="TF_fung"/>
</dbReference>
<keyword evidence="5" id="KW-0539">Nucleus</keyword>
<reference evidence="7 8" key="1">
    <citation type="journal article" date="2015" name="Genome Biol. Evol.">
        <title>Phylogenomic analyses indicate that early fungi evolved digesting cell walls of algal ancestors of land plants.</title>
        <authorList>
            <person name="Chang Y."/>
            <person name="Wang S."/>
            <person name="Sekimoto S."/>
            <person name="Aerts A.L."/>
            <person name="Choi C."/>
            <person name="Clum A."/>
            <person name="LaButti K.M."/>
            <person name="Lindquist E.A."/>
            <person name="Yee Ngan C."/>
            <person name="Ohm R.A."/>
            <person name="Salamov A.A."/>
            <person name="Grigoriev I.V."/>
            <person name="Spatafora J.W."/>
            <person name="Berbee M.L."/>
        </authorList>
    </citation>
    <scope>NUCLEOTIDE SEQUENCE [LARGE SCALE GENOMIC DNA]</scope>
    <source>
        <strain evidence="7 8">NRRL 28638</strain>
    </source>
</reference>
<dbReference type="SUPFAM" id="SSF57701">
    <property type="entry name" value="Zn2/Cys6 DNA-binding domain"/>
    <property type="match status" value="1"/>
</dbReference>
<accession>A0A137P0A6</accession>
<keyword evidence="8" id="KW-1185">Reference proteome</keyword>
<dbReference type="PANTHER" id="PTHR47338:SF5">
    <property type="entry name" value="ZN(II)2CYS6 TRANSCRIPTION FACTOR (EUROFUNG)"/>
    <property type="match status" value="1"/>
</dbReference>
<feature type="domain" description="Zn(2)-C6 fungal-type" evidence="6">
    <location>
        <begin position="26"/>
        <end position="56"/>
    </location>
</feature>
<dbReference type="GO" id="GO:0008270">
    <property type="term" value="F:zinc ion binding"/>
    <property type="evidence" value="ECO:0007669"/>
    <property type="project" value="InterPro"/>
</dbReference>
<evidence type="ECO:0000256" key="5">
    <source>
        <dbReference type="ARBA" id="ARBA00023242"/>
    </source>
</evidence>
<dbReference type="AlphaFoldDB" id="A0A137P0A6"/>
<name>A0A137P0A6_CONC2</name>
<dbReference type="SMART" id="SM00066">
    <property type="entry name" value="GAL4"/>
    <property type="match status" value="1"/>
</dbReference>
<keyword evidence="2" id="KW-0479">Metal-binding</keyword>
<dbReference type="GO" id="GO:0000981">
    <property type="term" value="F:DNA-binding transcription factor activity, RNA polymerase II-specific"/>
    <property type="evidence" value="ECO:0007669"/>
    <property type="project" value="InterPro"/>
</dbReference>
<organism evidence="7 8">
    <name type="scientific">Conidiobolus coronatus (strain ATCC 28846 / CBS 209.66 / NRRL 28638)</name>
    <name type="common">Delacroixia coronata</name>
    <dbReference type="NCBI Taxonomy" id="796925"/>
    <lineage>
        <taxon>Eukaryota</taxon>
        <taxon>Fungi</taxon>
        <taxon>Fungi incertae sedis</taxon>
        <taxon>Zoopagomycota</taxon>
        <taxon>Entomophthoromycotina</taxon>
        <taxon>Entomophthoromycetes</taxon>
        <taxon>Entomophthorales</taxon>
        <taxon>Ancylistaceae</taxon>
        <taxon>Conidiobolus</taxon>
    </lineage>
</organism>
<comment type="subcellular location">
    <subcellularLocation>
        <location evidence="1">Nucleus</location>
    </subcellularLocation>
</comment>
<keyword evidence="3" id="KW-0805">Transcription regulation</keyword>
<dbReference type="PANTHER" id="PTHR47338">
    <property type="entry name" value="ZN(II)2CYS6 TRANSCRIPTION FACTOR (EUROFUNG)-RELATED"/>
    <property type="match status" value="1"/>
</dbReference>
<keyword evidence="4" id="KW-0804">Transcription</keyword>
<evidence type="ECO:0000256" key="2">
    <source>
        <dbReference type="ARBA" id="ARBA00022723"/>
    </source>
</evidence>
<dbReference type="InterPro" id="IPR036864">
    <property type="entry name" value="Zn2-C6_fun-type_DNA-bd_sf"/>
</dbReference>
<evidence type="ECO:0000313" key="8">
    <source>
        <dbReference type="Proteomes" id="UP000070444"/>
    </source>
</evidence>
<dbReference type="Pfam" id="PF00172">
    <property type="entry name" value="Zn_clus"/>
    <property type="match status" value="1"/>
</dbReference>
<evidence type="ECO:0000313" key="7">
    <source>
        <dbReference type="EMBL" id="KXN68503.1"/>
    </source>
</evidence>
<evidence type="ECO:0000256" key="4">
    <source>
        <dbReference type="ARBA" id="ARBA00023163"/>
    </source>
</evidence>
<dbReference type="OrthoDB" id="10018191at2759"/>
<proteinExistence type="predicted"/>
<gene>
    <name evidence="7" type="ORF">CONCODRAFT_86430</name>
</gene>
<dbReference type="Gene3D" id="4.10.240.10">
    <property type="entry name" value="Zn(2)-C6 fungal-type DNA-binding domain"/>
    <property type="match status" value="1"/>
</dbReference>
<dbReference type="Proteomes" id="UP000070444">
    <property type="component" value="Unassembled WGS sequence"/>
</dbReference>
<dbReference type="InterPro" id="IPR001138">
    <property type="entry name" value="Zn2Cys6_DnaBD"/>
</dbReference>
<evidence type="ECO:0000256" key="3">
    <source>
        <dbReference type="ARBA" id="ARBA00023015"/>
    </source>
</evidence>